<evidence type="ECO:0000256" key="6">
    <source>
        <dbReference type="ARBA" id="ARBA00022777"/>
    </source>
</evidence>
<dbReference type="OMA" id="SKGHNYH"/>
<dbReference type="Pfam" id="PF00069">
    <property type="entry name" value="Pkinase"/>
    <property type="match status" value="1"/>
</dbReference>
<dbReference type="GeneID" id="9519758"/>
<feature type="compositionally biased region" description="Polar residues" evidence="11">
    <location>
        <begin position="399"/>
        <end position="435"/>
    </location>
</feature>
<feature type="domain" description="Protein kinase" evidence="12">
    <location>
        <begin position="13"/>
        <end position="286"/>
    </location>
</feature>
<dbReference type="InterPro" id="IPR017441">
    <property type="entry name" value="Protein_kinase_ATP_BS"/>
</dbReference>
<dbReference type="HOGENOM" id="CLU_019279_1_1_1"/>
<dbReference type="InterPro" id="IPR050235">
    <property type="entry name" value="CK1_Ser-Thr_kinase"/>
</dbReference>
<feature type="region of interest" description="Disordered" evidence="11">
    <location>
        <begin position="321"/>
        <end position="443"/>
    </location>
</feature>
<proteinExistence type="inferred from homology"/>
<evidence type="ECO:0000259" key="12">
    <source>
        <dbReference type="PROSITE" id="PS50011"/>
    </source>
</evidence>
<reference evidence="14" key="1">
    <citation type="journal article" date="2011" name="Genome Biol.">
        <title>Comparative and functional genomics provide insights into the pathogenicity of dermatophytic fungi.</title>
        <authorList>
            <person name="Burmester A."/>
            <person name="Shelest E."/>
            <person name="Gloeckner G."/>
            <person name="Heddergott C."/>
            <person name="Schindler S."/>
            <person name="Staib P."/>
            <person name="Heidel A."/>
            <person name="Felder M."/>
            <person name="Petzold A."/>
            <person name="Szafranski K."/>
            <person name="Feuermann M."/>
            <person name="Pedruzzi I."/>
            <person name="Priebe S."/>
            <person name="Groth M."/>
            <person name="Winkler R."/>
            <person name="Li W."/>
            <person name="Kniemeyer O."/>
            <person name="Schroeckh V."/>
            <person name="Hertweck C."/>
            <person name="Hube B."/>
            <person name="White T.C."/>
            <person name="Platzer M."/>
            <person name="Guthke R."/>
            <person name="Heitman J."/>
            <person name="Woestemeyer J."/>
            <person name="Zipfel P.F."/>
            <person name="Monod M."/>
            <person name="Brakhage A.A."/>
        </authorList>
    </citation>
    <scope>NUCLEOTIDE SEQUENCE [LARGE SCALE GENOMIC DNA]</scope>
    <source>
        <strain evidence="14">ATCC MYA-4681 / CBS 112371</strain>
    </source>
</reference>
<dbReference type="STRING" id="663331.D4AZE3"/>
<organism evidence="13 14">
    <name type="scientific">Arthroderma benhamiae (strain ATCC MYA-4681 / CBS 112371)</name>
    <name type="common">Trichophyton mentagrophytes</name>
    <dbReference type="NCBI Taxonomy" id="663331"/>
    <lineage>
        <taxon>Eukaryota</taxon>
        <taxon>Fungi</taxon>
        <taxon>Dikarya</taxon>
        <taxon>Ascomycota</taxon>
        <taxon>Pezizomycotina</taxon>
        <taxon>Eurotiomycetes</taxon>
        <taxon>Eurotiomycetidae</taxon>
        <taxon>Onygenales</taxon>
        <taxon>Arthrodermataceae</taxon>
        <taxon>Trichophyton</taxon>
    </lineage>
</organism>
<dbReference type="KEGG" id="abe:ARB_01561"/>
<dbReference type="AlphaFoldDB" id="D4AZE3"/>
<dbReference type="PANTHER" id="PTHR11909">
    <property type="entry name" value="CASEIN KINASE-RELATED"/>
    <property type="match status" value="1"/>
</dbReference>
<evidence type="ECO:0000256" key="7">
    <source>
        <dbReference type="ARBA" id="ARBA00022840"/>
    </source>
</evidence>
<name>D4AZE3_ARTBC</name>
<dbReference type="InterPro" id="IPR008271">
    <property type="entry name" value="Ser/Thr_kinase_AS"/>
</dbReference>
<keyword evidence="4" id="KW-0808">Transferase</keyword>
<keyword evidence="14" id="KW-1185">Reference proteome</keyword>
<dbReference type="CDD" id="cd14127">
    <property type="entry name" value="STKc_CK1_fungal"/>
    <property type="match status" value="1"/>
</dbReference>
<dbReference type="SMART" id="SM00220">
    <property type="entry name" value="S_TKc"/>
    <property type="match status" value="1"/>
</dbReference>
<accession>D4AZE3</accession>
<evidence type="ECO:0000256" key="10">
    <source>
        <dbReference type="PROSITE-ProRule" id="PRU10141"/>
    </source>
</evidence>
<comment type="catalytic activity">
    <reaction evidence="8">
        <text>L-threonyl-[protein] + ATP = O-phospho-L-threonyl-[protein] + ADP + H(+)</text>
        <dbReference type="Rhea" id="RHEA:46608"/>
        <dbReference type="Rhea" id="RHEA-COMP:11060"/>
        <dbReference type="Rhea" id="RHEA-COMP:11605"/>
        <dbReference type="ChEBI" id="CHEBI:15378"/>
        <dbReference type="ChEBI" id="CHEBI:30013"/>
        <dbReference type="ChEBI" id="CHEBI:30616"/>
        <dbReference type="ChEBI" id="CHEBI:61977"/>
        <dbReference type="ChEBI" id="CHEBI:456216"/>
        <dbReference type="EC" id="2.7.11.1"/>
    </reaction>
</comment>
<dbReference type="SUPFAM" id="SSF56112">
    <property type="entry name" value="Protein kinase-like (PK-like)"/>
    <property type="match status" value="1"/>
</dbReference>
<dbReference type="PROSITE" id="PS00107">
    <property type="entry name" value="PROTEIN_KINASE_ATP"/>
    <property type="match status" value="1"/>
</dbReference>
<dbReference type="GO" id="GO:0005524">
    <property type="term" value="F:ATP binding"/>
    <property type="evidence" value="ECO:0007669"/>
    <property type="project" value="UniProtKB-UniRule"/>
</dbReference>
<feature type="binding site" evidence="10">
    <location>
        <position position="42"/>
    </location>
    <ligand>
        <name>ATP</name>
        <dbReference type="ChEBI" id="CHEBI:30616"/>
    </ligand>
</feature>
<evidence type="ECO:0000256" key="5">
    <source>
        <dbReference type="ARBA" id="ARBA00022741"/>
    </source>
</evidence>
<dbReference type="FunFam" id="3.30.200.20:FF:000538">
    <property type="entry name" value="Putative Casein kinase I"/>
    <property type="match status" value="1"/>
</dbReference>
<keyword evidence="7 10" id="KW-0067">ATP-binding</keyword>
<dbReference type="Gene3D" id="1.10.510.10">
    <property type="entry name" value="Transferase(Phosphotransferase) domain 1"/>
    <property type="match status" value="1"/>
</dbReference>
<comment type="catalytic activity">
    <reaction evidence="9">
        <text>L-seryl-[protein] + ATP = O-phospho-L-seryl-[protein] + ADP + H(+)</text>
        <dbReference type="Rhea" id="RHEA:17989"/>
        <dbReference type="Rhea" id="RHEA-COMP:9863"/>
        <dbReference type="Rhea" id="RHEA-COMP:11604"/>
        <dbReference type="ChEBI" id="CHEBI:15378"/>
        <dbReference type="ChEBI" id="CHEBI:29999"/>
        <dbReference type="ChEBI" id="CHEBI:30616"/>
        <dbReference type="ChEBI" id="CHEBI:83421"/>
        <dbReference type="ChEBI" id="CHEBI:456216"/>
        <dbReference type="EC" id="2.7.11.1"/>
    </reaction>
</comment>
<evidence type="ECO:0000256" key="4">
    <source>
        <dbReference type="ARBA" id="ARBA00022679"/>
    </source>
</evidence>
<dbReference type="EC" id="2.7.11.1" evidence="2"/>
<protein>
    <recommendedName>
        <fullName evidence="2">non-specific serine/threonine protein kinase</fullName>
        <ecNumber evidence="2">2.7.11.1</ecNumber>
    </recommendedName>
</protein>
<evidence type="ECO:0000256" key="1">
    <source>
        <dbReference type="ARBA" id="ARBA00005926"/>
    </source>
</evidence>
<keyword evidence="3" id="KW-0723">Serine/threonine-protein kinase</keyword>
<gene>
    <name evidence="13" type="ORF">ARB_01561</name>
</gene>
<comment type="similarity">
    <text evidence="1">Belongs to the protein kinase superfamily. CK1 Ser/Thr protein kinase family. Casein kinase I subfamily.</text>
</comment>
<keyword evidence="5 10" id="KW-0547">Nucleotide-binding</keyword>
<sequence>MSSSSSNVVGVHYRVGKKIGEGSFGVIFEGTNLLNNQQVAIKFEPRKSDAPQLRDEYRTYKILVGCPGIPNVYYFGQEGLHNILVIDLLGPSLEDLFDHCNRRFSIKTVVMVAKQMLSRVQTIHEKNLIYRDIKPDNFLIGRPNSKASNVIHVVDFGMAKQYRDPKTKQHIPYRERKSLSGTARYMSINTHLGREQSRRDDLEALGHVFMYFLRGGLPWQGLKAATNKQKYEKIGEKKQTTVIKDLCEGFPANQTSTEEFTKYLTYVRNLGFEDTPDYDYLRDLFTQALKNTGDVEDGEYDWMKLNGGKGWEAAKPYSSHHHLHGANALPNSSARDLHGSAAPRASHRPGVTADRLNAAQPPPPSPAKAGVGKARERPNASGVPQVKRQNGVAGGLEATTPTASTQAQFQNSNVHLPGNRVNTPGNQAMTSQAQQPRRAPEPEPTFMQKIMKALCCGKVLVTTNHWYLGPSSPLQIRFIPGTDDSFAAAMLAFRSLLVPAMAPALFYHSTTISTLYAVPPCPACLSLSHIHIAPVEPPF</sequence>
<dbReference type="InterPro" id="IPR011009">
    <property type="entry name" value="Kinase-like_dom_sf"/>
</dbReference>
<evidence type="ECO:0000256" key="3">
    <source>
        <dbReference type="ARBA" id="ARBA00022527"/>
    </source>
</evidence>
<evidence type="ECO:0000256" key="11">
    <source>
        <dbReference type="SAM" id="MobiDB-lite"/>
    </source>
</evidence>
<evidence type="ECO:0000256" key="9">
    <source>
        <dbReference type="ARBA" id="ARBA00048679"/>
    </source>
</evidence>
<keyword evidence="6" id="KW-0418">Kinase</keyword>
<dbReference type="PROSITE" id="PS50011">
    <property type="entry name" value="PROTEIN_KINASE_DOM"/>
    <property type="match status" value="1"/>
</dbReference>
<dbReference type="PROSITE" id="PS00108">
    <property type="entry name" value="PROTEIN_KINASE_ST"/>
    <property type="match status" value="1"/>
</dbReference>
<dbReference type="GO" id="GO:0000324">
    <property type="term" value="C:fungal-type vacuole"/>
    <property type="evidence" value="ECO:0007669"/>
    <property type="project" value="UniProtKB-ARBA"/>
</dbReference>
<evidence type="ECO:0000313" key="14">
    <source>
        <dbReference type="Proteomes" id="UP000008866"/>
    </source>
</evidence>
<dbReference type="eggNOG" id="KOG1165">
    <property type="taxonomic scope" value="Eukaryota"/>
</dbReference>
<comment type="caution">
    <text evidence="13">The sequence shown here is derived from an EMBL/GenBank/DDBJ whole genome shotgun (WGS) entry which is preliminary data.</text>
</comment>
<dbReference type="Proteomes" id="UP000008866">
    <property type="component" value="Unassembled WGS sequence"/>
</dbReference>
<dbReference type="GO" id="GO:0004674">
    <property type="term" value="F:protein serine/threonine kinase activity"/>
    <property type="evidence" value="ECO:0007669"/>
    <property type="project" value="UniProtKB-KW"/>
</dbReference>
<dbReference type="RefSeq" id="XP_003012053.1">
    <property type="nucleotide sequence ID" value="XM_003012007.1"/>
</dbReference>
<dbReference type="FunFam" id="1.10.510.10:FF:000160">
    <property type="entry name" value="Casein kinase I 1"/>
    <property type="match status" value="1"/>
</dbReference>
<evidence type="ECO:0000256" key="8">
    <source>
        <dbReference type="ARBA" id="ARBA00047899"/>
    </source>
</evidence>
<dbReference type="EMBL" id="ABSU01000021">
    <property type="protein sequence ID" value="EFE31413.1"/>
    <property type="molecule type" value="Genomic_DNA"/>
</dbReference>
<dbReference type="InterPro" id="IPR000719">
    <property type="entry name" value="Prot_kinase_dom"/>
</dbReference>
<evidence type="ECO:0000256" key="2">
    <source>
        <dbReference type="ARBA" id="ARBA00012513"/>
    </source>
</evidence>
<evidence type="ECO:0000313" key="13">
    <source>
        <dbReference type="EMBL" id="EFE31413.1"/>
    </source>
</evidence>